<dbReference type="EMBL" id="JADDXF010000512">
    <property type="protein sequence ID" value="MBE8432315.1"/>
    <property type="molecule type" value="Genomic_DNA"/>
</dbReference>
<evidence type="ECO:0000256" key="3">
    <source>
        <dbReference type="ARBA" id="ARBA00022475"/>
    </source>
</evidence>
<evidence type="ECO:0000256" key="1">
    <source>
        <dbReference type="ARBA" id="ARBA00004651"/>
    </source>
</evidence>
<dbReference type="PANTHER" id="PTHR30465:SF66">
    <property type="entry name" value="INNER MEMBRANE ABC TRANSPORTER PERMEASE PROTEIN YEJB"/>
    <property type="match status" value="1"/>
</dbReference>
<feature type="transmembrane region" description="Helical" evidence="7">
    <location>
        <begin position="53"/>
        <end position="74"/>
    </location>
</feature>
<keyword evidence="5 7" id="KW-1133">Transmembrane helix</keyword>
<dbReference type="InterPro" id="IPR035906">
    <property type="entry name" value="MetI-like_sf"/>
</dbReference>
<evidence type="ECO:0000313" key="10">
    <source>
        <dbReference type="Proteomes" id="UP000644282"/>
    </source>
</evidence>
<dbReference type="SUPFAM" id="SSF161098">
    <property type="entry name" value="MetI-like"/>
    <property type="match status" value="1"/>
</dbReference>
<evidence type="ECO:0000256" key="6">
    <source>
        <dbReference type="ARBA" id="ARBA00023136"/>
    </source>
</evidence>
<dbReference type="PANTHER" id="PTHR30465">
    <property type="entry name" value="INNER MEMBRANE ABC TRANSPORTER"/>
    <property type="match status" value="1"/>
</dbReference>
<sequence>EEEIDIIKKRLHLDKPVGIAYLYWLKEILAFNLGESRLHTRQVSDLILEKLPVSLTFGLSGFLFSYLICIPLGISKALRNGESFDIASSGIILITYSIPIFALSVLLLYVFASGELLSIFPLGHEVSDDYESFSLSEKIVDRIAHMFLPVICYVSGSFAVLTLLMKNSLLDQI</sequence>
<dbReference type="CDD" id="cd06261">
    <property type="entry name" value="TM_PBP2"/>
    <property type="match status" value="1"/>
</dbReference>
<evidence type="ECO:0000256" key="7">
    <source>
        <dbReference type="SAM" id="Phobius"/>
    </source>
</evidence>
<keyword evidence="4 7" id="KW-0812">Transmembrane</keyword>
<protein>
    <submittedName>
        <fullName evidence="9">ABC transporter permease subunit</fullName>
    </submittedName>
</protein>
<accession>A0AA40WFA6</accession>
<proteinExistence type="predicted"/>
<comment type="caution">
    <text evidence="9">The sequence shown here is derived from an EMBL/GenBank/DDBJ whole genome shotgun (WGS) entry which is preliminary data.</text>
</comment>
<dbReference type="GO" id="GO:0005886">
    <property type="term" value="C:plasma membrane"/>
    <property type="evidence" value="ECO:0007669"/>
    <property type="project" value="UniProtKB-SubCell"/>
</dbReference>
<dbReference type="InterPro" id="IPR000515">
    <property type="entry name" value="MetI-like"/>
</dbReference>
<comment type="subcellular location">
    <subcellularLocation>
        <location evidence="1">Cell membrane</location>
        <topology evidence="1">Multi-pass membrane protein</topology>
    </subcellularLocation>
</comment>
<dbReference type="Gene3D" id="1.10.3720.10">
    <property type="entry name" value="MetI-like"/>
    <property type="match status" value="1"/>
</dbReference>
<organism evidence="9 10">
    <name type="scientific">Leptospira interrogans serovar Pomona</name>
    <dbReference type="NCBI Taxonomy" id="44276"/>
    <lineage>
        <taxon>Bacteria</taxon>
        <taxon>Pseudomonadati</taxon>
        <taxon>Spirochaetota</taxon>
        <taxon>Spirochaetia</taxon>
        <taxon>Leptospirales</taxon>
        <taxon>Leptospiraceae</taxon>
        <taxon>Leptospira</taxon>
    </lineage>
</organism>
<feature type="transmembrane region" description="Helical" evidence="7">
    <location>
        <begin position="86"/>
        <end position="112"/>
    </location>
</feature>
<reference evidence="9" key="1">
    <citation type="submission" date="2020-10" db="EMBL/GenBank/DDBJ databases">
        <title>New Zealand Leptospira genomics.</title>
        <authorList>
            <person name="Wilkinson D.A."/>
            <person name="Nisa S."/>
            <person name="Moinet M."/>
            <person name="Benschop J."/>
        </authorList>
    </citation>
    <scope>NUCLEOTIDE SEQUENCE</scope>
    <source>
        <strain evidence="9">ESR8</strain>
    </source>
</reference>
<evidence type="ECO:0000256" key="4">
    <source>
        <dbReference type="ARBA" id="ARBA00022692"/>
    </source>
</evidence>
<dbReference type="GO" id="GO:0055085">
    <property type="term" value="P:transmembrane transport"/>
    <property type="evidence" value="ECO:0007669"/>
    <property type="project" value="InterPro"/>
</dbReference>
<evidence type="ECO:0000313" key="9">
    <source>
        <dbReference type="EMBL" id="MBE8432315.1"/>
    </source>
</evidence>
<feature type="non-terminal residue" evidence="9">
    <location>
        <position position="1"/>
    </location>
</feature>
<keyword evidence="6 7" id="KW-0472">Membrane</keyword>
<dbReference type="GO" id="GO:0042884">
    <property type="term" value="P:microcin transport"/>
    <property type="evidence" value="ECO:0007669"/>
    <property type="project" value="TreeGrafter"/>
</dbReference>
<evidence type="ECO:0000256" key="5">
    <source>
        <dbReference type="ARBA" id="ARBA00022989"/>
    </source>
</evidence>
<dbReference type="Pfam" id="PF00528">
    <property type="entry name" value="BPD_transp_1"/>
    <property type="match status" value="1"/>
</dbReference>
<feature type="domain" description="ABC transmembrane type-1" evidence="8">
    <location>
        <begin position="70"/>
        <end position="173"/>
    </location>
</feature>
<evidence type="ECO:0000256" key="2">
    <source>
        <dbReference type="ARBA" id="ARBA00022448"/>
    </source>
</evidence>
<feature type="transmembrane region" description="Helical" evidence="7">
    <location>
        <begin position="143"/>
        <end position="164"/>
    </location>
</feature>
<dbReference type="AlphaFoldDB" id="A0AA40WFA6"/>
<gene>
    <name evidence="9" type="ORF">IQB77_21635</name>
</gene>
<name>A0AA40WFA6_LEPIR</name>
<keyword evidence="3" id="KW-1003">Cell membrane</keyword>
<dbReference type="Proteomes" id="UP000644282">
    <property type="component" value="Unassembled WGS sequence"/>
</dbReference>
<keyword evidence="2" id="KW-0813">Transport</keyword>
<dbReference type="RefSeq" id="WP_193826050.1">
    <property type="nucleotide sequence ID" value="NZ_JADDXF010000512.1"/>
</dbReference>
<feature type="non-terminal residue" evidence="9">
    <location>
        <position position="173"/>
    </location>
</feature>
<evidence type="ECO:0000259" key="8">
    <source>
        <dbReference type="Pfam" id="PF00528"/>
    </source>
</evidence>